<dbReference type="GeneID" id="103597077"/>
<proteinExistence type="inferred from homology"/>
<feature type="transmembrane region" description="Helical" evidence="14">
    <location>
        <begin position="257"/>
        <end position="280"/>
    </location>
</feature>
<keyword evidence="8 13" id="KW-0472">Membrane</keyword>
<keyword evidence="15" id="KW-1185">Reference proteome</keyword>
<evidence type="ECO:0000256" key="13">
    <source>
        <dbReference type="RuleBase" id="RU004424"/>
    </source>
</evidence>
<organism evidence="15 16">
    <name type="scientific">Galeopterus variegatus</name>
    <name type="common">Malayan flying lemur</name>
    <name type="synonym">Cynocephalus variegatus</name>
    <dbReference type="NCBI Taxonomy" id="482537"/>
    <lineage>
        <taxon>Eukaryota</taxon>
        <taxon>Metazoa</taxon>
        <taxon>Chordata</taxon>
        <taxon>Craniata</taxon>
        <taxon>Vertebrata</taxon>
        <taxon>Euteleostomi</taxon>
        <taxon>Mammalia</taxon>
        <taxon>Eutheria</taxon>
        <taxon>Euarchontoglires</taxon>
        <taxon>Dermoptera</taxon>
        <taxon>Cynocephalidae</taxon>
        <taxon>Galeopterus</taxon>
    </lineage>
</organism>
<feature type="transmembrane region" description="Helical" evidence="14">
    <location>
        <begin position="93"/>
        <end position="117"/>
    </location>
</feature>
<dbReference type="Pfam" id="PF05296">
    <property type="entry name" value="TAS2R"/>
    <property type="match status" value="1"/>
</dbReference>
<evidence type="ECO:0000256" key="6">
    <source>
        <dbReference type="ARBA" id="ARBA00022989"/>
    </source>
</evidence>
<dbReference type="Gene3D" id="1.20.1070.10">
    <property type="entry name" value="Rhodopsin 7-helix transmembrane proteins"/>
    <property type="match status" value="1"/>
</dbReference>
<keyword evidence="11 13" id="KW-0807">Transducer</keyword>
<evidence type="ECO:0000313" key="15">
    <source>
        <dbReference type="Proteomes" id="UP000694923"/>
    </source>
</evidence>
<evidence type="ECO:0000256" key="1">
    <source>
        <dbReference type="ARBA" id="ARBA00004141"/>
    </source>
</evidence>
<evidence type="ECO:0000256" key="9">
    <source>
        <dbReference type="ARBA" id="ARBA00023170"/>
    </source>
</evidence>
<comment type="similarity">
    <text evidence="2 12">Belongs to the G-protein coupled receptor T2R family.</text>
</comment>
<feature type="transmembrane region" description="Helical" evidence="14">
    <location>
        <begin position="172"/>
        <end position="201"/>
    </location>
</feature>
<dbReference type="InterPro" id="IPR007960">
    <property type="entry name" value="TAS2R"/>
</dbReference>
<evidence type="ECO:0000256" key="8">
    <source>
        <dbReference type="ARBA" id="ARBA00023136"/>
    </source>
</evidence>
<protein>
    <recommendedName>
        <fullName evidence="13">Taste receptor type 2</fullName>
    </recommendedName>
</protein>
<dbReference type="RefSeq" id="XP_008579098.1">
    <property type="nucleotide sequence ID" value="XM_008580876.1"/>
</dbReference>
<keyword evidence="3 13" id="KW-0919">Taste</keyword>
<keyword evidence="10" id="KW-0325">Glycoprotein</keyword>
<dbReference type="Proteomes" id="UP000694923">
    <property type="component" value="Unplaced"/>
</dbReference>
<evidence type="ECO:0000256" key="11">
    <source>
        <dbReference type="ARBA" id="ARBA00023224"/>
    </source>
</evidence>
<accession>A0ABM0REQ7</accession>
<reference evidence="16" key="1">
    <citation type="submission" date="2025-08" db="UniProtKB">
        <authorList>
            <consortium name="RefSeq"/>
        </authorList>
    </citation>
    <scope>IDENTIFICATION</scope>
</reference>
<feature type="transmembrane region" description="Helical" evidence="14">
    <location>
        <begin position="222"/>
        <end position="242"/>
    </location>
</feature>
<name>A0ABM0REQ7_GALVR</name>
<evidence type="ECO:0000256" key="10">
    <source>
        <dbReference type="ARBA" id="ARBA00023180"/>
    </source>
</evidence>
<dbReference type="SUPFAM" id="SSF81321">
    <property type="entry name" value="Family A G protein-coupled receptor-like"/>
    <property type="match status" value="1"/>
</dbReference>
<feature type="transmembrane region" description="Helical" evidence="14">
    <location>
        <begin position="6"/>
        <end position="30"/>
    </location>
</feature>
<keyword evidence="6 14" id="KW-1133">Transmembrane helix</keyword>
<dbReference type="PANTHER" id="PTHR11394">
    <property type="entry name" value="TASTE RECEPTOR TYPE 2"/>
    <property type="match status" value="1"/>
</dbReference>
<dbReference type="CDD" id="cd15016">
    <property type="entry name" value="7tm_TAS2R1"/>
    <property type="match status" value="1"/>
</dbReference>
<evidence type="ECO:0000256" key="12">
    <source>
        <dbReference type="RuleBase" id="RU004423"/>
    </source>
</evidence>
<gene>
    <name evidence="16" type="primary">LOC103597077</name>
</gene>
<sequence>MLQLHVIIHLILAVIHCLLGIFANGIIVVANGIDFIKQRKMGALDLLLSCLAISRIFIQLAIFYINLVALHLIKFSALLKHFSIHWFVSESGLWFATWLSVFYCAKIATIPHPLFFWLKVRISKLVPRLILGSLLYSSLLFVSYSKYVQYIPQNLMVSFFFKNATSQIKNNFALQVFFFAIGFILPLLIFVTAALLLIFSLGRHTRQMRKTAAGISDTSRRAHISAMLSTLSFLILYVTHYAATVLVSSQAFQFRSFIYQFCILMIGIYPSAHSIILILGNPRLKKNAKKFLLCSKCC</sequence>
<keyword evidence="4 13" id="KW-0716">Sensory transduction</keyword>
<keyword evidence="5 13" id="KW-0812">Transmembrane</keyword>
<evidence type="ECO:0000256" key="14">
    <source>
        <dbReference type="SAM" id="Phobius"/>
    </source>
</evidence>
<feature type="transmembrane region" description="Helical" evidence="14">
    <location>
        <begin position="42"/>
        <end position="73"/>
    </location>
</feature>
<evidence type="ECO:0000256" key="2">
    <source>
        <dbReference type="ARBA" id="ARBA00007376"/>
    </source>
</evidence>
<keyword evidence="7 13" id="KW-0297">G-protein coupled receptor</keyword>
<evidence type="ECO:0000256" key="3">
    <source>
        <dbReference type="ARBA" id="ARBA00022480"/>
    </source>
</evidence>
<evidence type="ECO:0000313" key="16">
    <source>
        <dbReference type="RefSeq" id="XP_008579098.1"/>
    </source>
</evidence>
<evidence type="ECO:0000256" key="7">
    <source>
        <dbReference type="ARBA" id="ARBA00023040"/>
    </source>
</evidence>
<feature type="transmembrane region" description="Helical" evidence="14">
    <location>
        <begin position="129"/>
        <end position="152"/>
    </location>
</feature>
<dbReference type="PANTHER" id="PTHR11394:SF149">
    <property type="entry name" value="TASTE RECEPTOR TYPE 2 MEMBER 1"/>
    <property type="match status" value="1"/>
</dbReference>
<comment type="subcellular location">
    <subcellularLocation>
        <location evidence="1 13">Membrane</location>
        <topology evidence="1 13">Multi-pass membrane protein</topology>
    </subcellularLocation>
</comment>
<evidence type="ECO:0000256" key="5">
    <source>
        <dbReference type="ARBA" id="ARBA00022692"/>
    </source>
</evidence>
<keyword evidence="9 13" id="KW-0675">Receptor</keyword>
<evidence type="ECO:0000256" key="4">
    <source>
        <dbReference type="ARBA" id="ARBA00022606"/>
    </source>
</evidence>